<evidence type="ECO:0000313" key="2">
    <source>
        <dbReference type="Proteomes" id="UP000036106"/>
    </source>
</evidence>
<dbReference type="PATRIC" id="fig|1007676.4.peg.879"/>
<protein>
    <submittedName>
        <fullName evidence="1">Uncharacterized protein</fullName>
    </submittedName>
</protein>
<keyword evidence="2" id="KW-1185">Reference proteome</keyword>
<dbReference type="OrthoDB" id="9845819at2"/>
<dbReference type="EMBL" id="CP012034">
    <property type="protein sequence ID" value="AKP66853.1"/>
    <property type="molecule type" value="Genomic_DNA"/>
</dbReference>
<proteinExistence type="predicted"/>
<dbReference type="AlphaFoldDB" id="A0A0H4QJJ5"/>
<gene>
    <name evidence="1" type="ORF">ABM34_04300</name>
</gene>
<dbReference type="RefSeq" id="WP_048703706.1">
    <property type="nucleotide sequence ID" value="NZ_CP012034.1"/>
</dbReference>
<dbReference type="KEGG" id="lgn:ABM34_04300"/>
<reference evidence="2" key="1">
    <citation type="submission" date="2015-07" db="EMBL/GenBank/DDBJ databases">
        <title>Lactobacillus ginsenosidimutans/EMML 3141/ whole genome sequencing.</title>
        <authorList>
            <person name="Kim M.K."/>
            <person name="Im W.-T."/>
            <person name="Srinivasan S."/>
            <person name="Lee J.-J."/>
        </authorList>
    </citation>
    <scope>NUCLEOTIDE SEQUENCE [LARGE SCALE GENOMIC DNA]</scope>
    <source>
        <strain evidence="2">EMML 3041</strain>
    </source>
</reference>
<name>A0A0H4QJJ5_9LACO</name>
<organism evidence="1 2">
    <name type="scientific">Companilactobacillus ginsenosidimutans</name>
    <dbReference type="NCBI Taxonomy" id="1007676"/>
    <lineage>
        <taxon>Bacteria</taxon>
        <taxon>Bacillati</taxon>
        <taxon>Bacillota</taxon>
        <taxon>Bacilli</taxon>
        <taxon>Lactobacillales</taxon>
        <taxon>Lactobacillaceae</taxon>
        <taxon>Companilactobacillus</taxon>
    </lineage>
</organism>
<sequence>MALETHKTINFNGTSTLGGVMLAQFYGTINSDGSVNVNESQMDKLSASEQEAEQKDFDAFRTMVKELAGEDHGE</sequence>
<dbReference type="Proteomes" id="UP000036106">
    <property type="component" value="Chromosome"/>
</dbReference>
<accession>A0A0H4QJJ5</accession>
<evidence type="ECO:0000313" key="1">
    <source>
        <dbReference type="EMBL" id="AKP66853.1"/>
    </source>
</evidence>
<dbReference type="STRING" id="1007676.ABM34_04300"/>